<dbReference type="Proteomes" id="UP001497516">
    <property type="component" value="Chromosome 1"/>
</dbReference>
<name>A0AAV2CC46_9ROSI</name>
<gene>
    <name evidence="3" type="ORF">LTRI10_LOCUS1354</name>
</gene>
<sequence>MASVKMLLLVAAVKGWHLHQMDVTNAFLNGDLSEEVYMVLPPGLDSSGKYKGKVCKLRKSLYGLKQSSRKWYVKLTETLIKHGLKQSPCDYSIFTSTVLNELGVLIVYVDDIVLWSIRLEAIKDVKNMLHADFRMKDLGELSYFLGLEVTRGKQVIIVSQRKYCLDVLPESSFESCKPAPTPIFNKEVLSSSGGELLTDISEYMHLVGQLQYLTTTRPDITFAVQ</sequence>
<feature type="domain" description="Reverse transcriptase Ty1/copia-type" evidence="2">
    <location>
        <begin position="2"/>
        <end position="184"/>
    </location>
</feature>
<keyword evidence="4" id="KW-1185">Reference proteome</keyword>
<keyword evidence="1" id="KW-0732">Signal</keyword>
<protein>
    <recommendedName>
        <fullName evidence="2">Reverse transcriptase Ty1/copia-type domain-containing protein</fullName>
    </recommendedName>
</protein>
<feature type="signal peptide" evidence="1">
    <location>
        <begin position="1"/>
        <end position="15"/>
    </location>
</feature>
<evidence type="ECO:0000259" key="2">
    <source>
        <dbReference type="Pfam" id="PF07727"/>
    </source>
</evidence>
<proteinExistence type="predicted"/>
<dbReference type="EMBL" id="OZ034813">
    <property type="protein sequence ID" value="CAL1353453.1"/>
    <property type="molecule type" value="Genomic_DNA"/>
</dbReference>
<dbReference type="SUPFAM" id="SSF56672">
    <property type="entry name" value="DNA/RNA polymerases"/>
    <property type="match status" value="1"/>
</dbReference>
<reference evidence="3 4" key="1">
    <citation type="submission" date="2024-04" db="EMBL/GenBank/DDBJ databases">
        <authorList>
            <person name="Fracassetti M."/>
        </authorList>
    </citation>
    <scope>NUCLEOTIDE SEQUENCE [LARGE SCALE GENOMIC DNA]</scope>
</reference>
<feature type="chain" id="PRO_5043348552" description="Reverse transcriptase Ty1/copia-type domain-containing protein" evidence="1">
    <location>
        <begin position="16"/>
        <end position="225"/>
    </location>
</feature>
<dbReference type="AlphaFoldDB" id="A0AAV2CC46"/>
<evidence type="ECO:0000256" key="1">
    <source>
        <dbReference type="SAM" id="SignalP"/>
    </source>
</evidence>
<accession>A0AAV2CC46</accession>
<dbReference type="InterPro" id="IPR013103">
    <property type="entry name" value="RVT_2"/>
</dbReference>
<organism evidence="3 4">
    <name type="scientific">Linum trigynum</name>
    <dbReference type="NCBI Taxonomy" id="586398"/>
    <lineage>
        <taxon>Eukaryota</taxon>
        <taxon>Viridiplantae</taxon>
        <taxon>Streptophyta</taxon>
        <taxon>Embryophyta</taxon>
        <taxon>Tracheophyta</taxon>
        <taxon>Spermatophyta</taxon>
        <taxon>Magnoliopsida</taxon>
        <taxon>eudicotyledons</taxon>
        <taxon>Gunneridae</taxon>
        <taxon>Pentapetalae</taxon>
        <taxon>rosids</taxon>
        <taxon>fabids</taxon>
        <taxon>Malpighiales</taxon>
        <taxon>Linaceae</taxon>
        <taxon>Linum</taxon>
    </lineage>
</organism>
<evidence type="ECO:0000313" key="3">
    <source>
        <dbReference type="EMBL" id="CAL1353453.1"/>
    </source>
</evidence>
<evidence type="ECO:0000313" key="4">
    <source>
        <dbReference type="Proteomes" id="UP001497516"/>
    </source>
</evidence>
<dbReference type="InterPro" id="IPR043502">
    <property type="entry name" value="DNA/RNA_pol_sf"/>
</dbReference>
<dbReference type="Pfam" id="PF07727">
    <property type="entry name" value="RVT_2"/>
    <property type="match status" value="1"/>
</dbReference>